<feature type="signal peptide" evidence="1">
    <location>
        <begin position="1"/>
        <end position="19"/>
    </location>
</feature>
<sequence length="223" mass="24842">MNKLSIGCCCVLISAFSEASFGADSFYRGQVGTDIWFGATKASGERGQPSNVPSLIISLEHSFPVLPNISFRYTNLVEDDAEFDKFTYTLYYHIFNQDLYTFDVGASFSRFMSGKYTAKDQQEYSFNDATVNLYTYGAVAIPFSPIDVFARIDFGDYGSSDVGNQDYALGIQWKVPINIGTLALNSGYRNSHIDIDELDIPDSVDDPKHIHISGWFIGAIINF</sequence>
<keyword evidence="1" id="KW-0732">Signal</keyword>
<keyword evidence="3" id="KW-1185">Reference proteome</keyword>
<accession>A0ABS0GFY8</accession>
<gene>
    <name evidence="2" type="ORF">I1A42_12405</name>
</gene>
<comment type="caution">
    <text evidence="2">The sequence shown here is derived from an EMBL/GenBank/DDBJ whole genome shotgun (WGS) entry which is preliminary data.</text>
</comment>
<name>A0ABS0GFY8_9VIBR</name>
<organism evidence="2 3">
    <name type="scientific">Vibrio nitrifigilis</name>
    <dbReference type="NCBI Taxonomy" id="2789781"/>
    <lineage>
        <taxon>Bacteria</taxon>
        <taxon>Pseudomonadati</taxon>
        <taxon>Pseudomonadota</taxon>
        <taxon>Gammaproteobacteria</taxon>
        <taxon>Vibrionales</taxon>
        <taxon>Vibrionaceae</taxon>
        <taxon>Vibrio</taxon>
    </lineage>
</organism>
<dbReference type="RefSeq" id="WP_196123629.1">
    <property type="nucleotide sequence ID" value="NZ_JADPMR010000001.1"/>
</dbReference>
<reference evidence="2 3" key="1">
    <citation type="submission" date="2020-11" db="EMBL/GenBank/DDBJ databases">
        <title>Vibrio nitrifigilis sp. nov., a marine nitrogen-fixing bacterium isolated from the lagoon sediment of an islet inside an atoll.</title>
        <authorList>
            <person name="Wang L.-T."/>
            <person name="Shieh W.Y."/>
        </authorList>
    </citation>
    <scope>NUCLEOTIDE SEQUENCE [LARGE SCALE GENOMIC DNA]</scope>
    <source>
        <strain evidence="2 3">NFV-1</strain>
    </source>
</reference>
<dbReference type="EMBL" id="JADPMR010000001">
    <property type="protein sequence ID" value="MBF9001327.1"/>
    <property type="molecule type" value="Genomic_DNA"/>
</dbReference>
<feature type="chain" id="PRO_5046426139" evidence="1">
    <location>
        <begin position="20"/>
        <end position="223"/>
    </location>
</feature>
<evidence type="ECO:0000256" key="1">
    <source>
        <dbReference type="SAM" id="SignalP"/>
    </source>
</evidence>
<dbReference type="NCBIfam" id="TIGR04219">
    <property type="entry name" value="OMP_w_GlyGly"/>
    <property type="match status" value="1"/>
</dbReference>
<dbReference type="InterPro" id="IPR026387">
    <property type="entry name" value="OMP_w_GlyGly"/>
</dbReference>
<evidence type="ECO:0000313" key="3">
    <source>
        <dbReference type="Proteomes" id="UP000597206"/>
    </source>
</evidence>
<dbReference type="Proteomes" id="UP000597206">
    <property type="component" value="Unassembled WGS sequence"/>
</dbReference>
<proteinExistence type="predicted"/>
<evidence type="ECO:0000313" key="2">
    <source>
        <dbReference type="EMBL" id="MBF9001327.1"/>
    </source>
</evidence>
<protein>
    <submittedName>
        <fullName evidence="2">TIGR04219 family outer membrane beta-barrel protein</fullName>
    </submittedName>
</protein>